<dbReference type="Proteomes" id="UP000030700">
    <property type="component" value="Unassembled WGS sequence"/>
</dbReference>
<dbReference type="EMBL" id="DF820459">
    <property type="protein sequence ID" value="GAK53513.1"/>
    <property type="molecule type" value="Genomic_DNA"/>
</dbReference>
<dbReference type="HOGENOM" id="CLU_2876691_0_0_0"/>
<evidence type="ECO:0000313" key="1">
    <source>
        <dbReference type="EMBL" id="GAK53513.1"/>
    </source>
</evidence>
<name>A0A0S6W546_9BACT</name>
<keyword evidence="2" id="KW-1185">Reference proteome</keyword>
<evidence type="ECO:0000313" key="2">
    <source>
        <dbReference type="Proteomes" id="UP000030700"/>
    </source>
</evidence>
<accession>A0A0S6W546</accession>
<dbReference type="AlphaFoldDB" id="A0A0S6W546"/>
<proteinExistence type="predicted"/>
<protein>
    <submittedName>
        <fullName evidence="1">Uncharacterized protein</fullName>
    </submittedName>
</protein>
<organism evidence="1">
    <name type="scientific">Candidatus Moduliflexus flocculans</name>
    <dbReference type="NCBI Taxonomy" id="1499966"/>
    <lineage>
        <taxon>Bacteria</taxon>
        <taxon>Candidatus Moduliflexota</taxon>
        <taxon>Candidatus Moduliflexia</taxon>
        <taxon>Candidatus Moduliflexales</taxon>
        <taxon>Candidatus Moduliflexaceae</taxon>
    </lineage>
</organism>
<reference evidence="1" key="1">
    <citation type="journal article" date="2015" name="PeerJ">
        <title>First genomic representation of candidate bacterial phylum KSB3 points to enhanced environmental sensing as a trigger of wastewater bulking.</title>
        <authorList>
            <person name="Sekiguchi Y."/>
            <person name="Ohashi A."/>
            <person name="Parks D.H."/>
            <person name="Yamauchi T."/>
            <person name="Tyson G.W."/>
            <person name="Hugenholtz P."/>
        </authorList>
    </citation>
    <scope>NUCLEOTIDE SEQUENCE [LARGE SCALE GENOMIC DNA]</scope>
</reference>
<sequence length="63" mass="7491">MELIPKTLIFGFKCFNPSLELLDPPQQVFDHPKGLRQIFNGRDDNDRCFHRTFLYSCFLTKIK</sequence>
<gene>
    <name evidence="1" type="ORF">U14_04778</name>
</gene>